<dbReference type="Proteomes" id="UP001236652">
    <property type="component" value="Chromosome"/>
</dbReference>
<gene>
    <name evidence="1" type="ORF">QNI29_06840</name>
</gene>
<protein>
    <submittedName>
        <fullName evidence="1">Uncharacterized protein</fullName>
    </submittedName>
</protein>
<dbReference type="EMBL" id="CP126446">
    <property type="protein sequence ID" value="WIF99368.1"/>
    <property type="molecule type" value="Genomic_DNA"/>
</dbReference>
<keyword evidence="2" id="KW-1185">Reference proteome</keyword>
<sequence>MKATMYSGYGSTYTMGEGVDSMAFDYAELPKEKLQEIKKLEEQLGIVLIAFDSKYLKHPETKS</sequence>
<proteinExistence type="predicted"/>
<evidence type="ECO:0000313" key="2">
    <source>
        <dbReference type="Proteomes" id="UP001236652"/>
    </source>
</evidence>
<dbReference type="RefSeq" id="WP_231418017.1">
    <property type="nucleotide sequence ID" value="NZ_CP126446.1"/>
</dbReference>
<name>A0ABY8V1J7_9BACI</name>
<reference evidence="1 2" key="1">
    <citation type="submission" date="2023-05" db="EMBL/GenBank/DDBJ databases">
        <title>Comparative genomics reveals the evidence of polycyclic aromatic hydrocarbons degradation in moderately halophilic genus Pontibacillus.</title>
        <authorList>
            <person name="Yang H."/>
            <person name="Qian Z."/>
        </authorList>
    </citation>
    <scope>NUCLEOTIDE SEQUENCE [LARGE SCALE GENOMIC DNA]</scope>
    <source>
        <strain evidence="2">HN14</strain>
    </source>
</reference>
<evidence type="ECO:0000313" key="1">
    <source>
        <dbReference type="EMBL" id="WIF99368.1"/>
    </source>
</evidence>
<accession>A0ABY8V1J7</accession>
<organism evidence="1 2">
    <name type="scientific">Pontibacillus chungwhensis</name>
    <dbReference type="NCBI Taxonomy" id="265426"/>
    <lineage>
        <taxon>Bacteria</taxon>
        <taxon>Bacillati</taxon>
        <taxon>Bacillota</taxon>
        <taxon>Bacilli</taxon>
        <taxon>Bacillales</taxon>
        <taxon>Bacillaceae</taxon>
        <taxon>Pontibacillus</taxon>
    </lineage>
</organism>